<organism evidence="1 2">
    <name type="scientific">Paracoccus isoporae</name>
    <dbReference type="NCBI Taxonomy" id="591205"/>
    <lineage>
        <taxon>Bacteria</taxon>
        <taxon>Pseudomonadati</taxon>
        <taxon>Pseudomonadota</taxon>
        <taxon>Alphaproteobacteria</taxon>
        <taxon>Rhodobacterales</taxon>
        <taxon>Paracoccaceae</taxon>
        <taxon>Paracoccus</taxon>
    </lineage>
</organism>
<sequence length="182" mass="20201">MNRRELLSMIAAVTGTAMIAPRAGWSYQPTEIGENIFSPEDAAFLDEVAEIIIPQTDTPGAKDAGVGEFMTIYVSDCYDRAQQDEFRDAMEMLKTYAQDVYGADFMALEPNQQQVLIEDIASLARNQSAREGAEPHWFTAIHQLVLFGFFTSQPGATEVLRYEAVPGEFRDTDYDGGPAWAT</sequence>
<dbReference type="InterPro" id="IPR027056">
    <property type="entry name" value="Gluconate_2DH_su3"/>
</dbReference>
<evidence type="ECO:0000313" key="1">
    <source>
        <dbReference type="EMBL" id="SDE73216.1"/>
    </source>
</evidence>
<dbReference type="RefSeq" id="WP_090524918.1">
    <property type="nucleotide sequence ID" value="NZ_FNAH01000010.1"/>
</dbReference>
<dbReference type="Pfam" id="PF13618">
    <property type="entry name" value="Gluconate_2-dh3"/>
    <property type="match status" value="1"/>
</dbReference>
<proteinExistence type="predicted"/>
<dbReference type="STRING" id="591205.SAMN05421538_11076"/>
<accession>A0A1G7FBI7</accession>
<gene>
    <name evidence="1" type="ORF">SAMN05421538_11076</name>
</gene>
<dbReference type="EMBL" id="FNAH01000010">
    <property type="protein sequence ID" value="SDE73216.1"/>
    <property type="molecule type" value="Genomic_DNA"/>
</dbReference>
<dbReference type="OrthoDB" id="6385145at2"/>
<dbReference type="AlphaFoldDB" id="A0A1G7FBI7"/>
<dbReference type="Proteomes" id="UP000199344">
    <property type="component" value="Unassembled WGS sequence"/>
</dbReference>
<reference evidence="1 2" key="1">
    <citation type="submission" date="2016-10" db="EMBL/GenBank/DDBJ databases">
        <authorList>
            <person name="de Groot N.N."/>
        </authorList>
    </citation>
    <scope>NUCLEOTIDE SEQUENCE [LARGE SCALE GENOMIC DNA]</scope>
    <source>
        <strain evidence="1 2">DSM 22220</strain>
    </source>
</reference>
<evidence type="ECO:0000313" key="2">
    <source>
        <dbReference type="Proteomes" id="UP000199344"/>
    </source>
</evidence>
<keyword evidence="2" id="KW-1185">Reference proteome</keyword>
<protein>
    <submittedName>
        <fullName evidence="1">Gluconate 2-dehydrogenase subunit 3</fullName>
    </submittedName>
</protein>
<name>A0A1G7FBI7_9RHOB</name>